<dbReference type="InterPro" id="IPR003675">
    <property type="entry name" value="Rce1/LyrA-like_dom"/>
</dbReference>
<dbReference type="Pfam" id="PF02517">
    <property type="entry name" value="Rce1-like"/>
    <property type="match status" value="1"/>
</dbReference>
<evidence type="ECO:0000256" key="1">
    <source>
        <dbReference type="ARBA" id="ARBA00009067"/>
    </source>
</evidence>
<dbReference type="InterPro" id="IPR042150">
    <property type="entry name" value="MmRce1-like"/>
</dbReference>
<keyword evidence="2" id="KW-0472">Membrane</keyword>
<feature type="transmembrane region" description="Helical" evidence="2">
    <location>
        <begin position="110"/>
        <end position="127"/>
    </location>
</feature>
<feature type="transmembrane region" description="Helical" evidence="2">
    <location>
        <begin position="179"/>
        <end position="196"/>
    </location>
</feature>
<name>A0A414CKP2_STRPA</name>
<keyword evidence="2" id="KW-0812">Transmembrane</keyword>
<sequence>MRKFISKQSVASWYALTALLATFLVGQVILWFFPDRSSLGASLLFILMNLIPLIVAAVFSLVLREVKSLGDFFKKVFLQKESNLSWMLAFFIPIIYYGISILLMNVRFTGNSLLAFILYFPWTLLYGGLEEVGWRWFLQDQLSFRNHFIPKMMVLSIVWFLWHIPIYQLPWITAGSSNYLIFYLMILGNTFLFGALKEYSKGAVPCILAHMLIDSLAVLMLVQSSLPQIILLVSFEILVASWLVAARKSEK</sequence>
<reference evidence="4 5" key="1">
    <citation type="submission" date="2018-08" db="EMBL/GenBank/DDBJ databases">
        <title>A genome reference for cultivated species of the human gut microbiota.</title>
        <authorList>
            <person name="Zou Y."/>
            <person name="Xue W."/>
            <person name="Luo G."/>
        </authorList>
    </citation>
    <scope>NUCLEOTIDE SEQUENCE [LARGE SCALE GENOMIC DNA]</scope>
    <source>
        <strain evidence="4 5">AM33-3BH</strain>
    </source>
</reference>
<dbReference type="RefSeq" id="WP_118094935.1">
    <property type="nucleotide sequence ID" value="NZ_QSIO01000001.1"/>
</dbReference>
<feature type="transmembrane region" description="Helical" evidence="2">
    <location>
        <begin position="148"/>
        <end position="167"/>
    </location>
</feature>
<keyword evidence="2" id="KW-1133">Transmembrane helix</keyword>
<keyword evidence="4" id="KW-0645">Protease</keyword>
<keyword evidence="4" id="KW-0378">Hydrolase</keyword>
<comment type="caution">
    <text evidence="4">The sequence shown here is derived from an EMBL/GenBank/DDBJ whole genome shotgun (WGS) entry which is preliminary data.</text>
</comment>
<dbReference type="GO" id="GO:0080120">
    <property type="term" value="P:CAAX-box protein maturation"/>
    <property type="evidence" value="ECO:0007669"/>
    <property type="project" value="UniProtKB-ARBA"/>
</dbReference>
<keyword evidence="4" id="KW-0482">Metalloprotease</keyword>
<dbReference type="AlphaFoldDB" id="A0A414CKP2"/>
<feature type="transmembrane region" description="Helical" evidence="2">
    <location>
        <begin position="12"/>
        <end position="33"/>
    </location>
</feature>
<evidence type="ECO:0000313" key="4">
    <source>
        <dbReference type="EMBL" id="RHC95588.1"/>
    </source>
</evidence>
<dbReference type="GO" id="GO:0006508">
    <property type="term" value="P:proteolysis"/>
    <property type="evidence" value="ECO:0007669"/>
    <property type="project" value="UniProtKB-KW"/>
</dbReference>
<feature type="transmembrane region" description="Helical" evidence="2">
    <location>
        <begin position="203"/>
        <end position="222"/>
    </location>
</feature>
<organism evidence="4 5">
    <name type="scientific">Streptococcus parasanguinis</name>
    <dbReference type="NCBI Taxonomy" id="1318"/>
    <lineage>
        <taxon>Bacteria</taxon>
        <taxon>Bacillati</taxon>
        <taxon>Bacillota</taxon>
        <taxon>Bacilli</taxon>
        <taxon>Lactobacillales</taxon>
        <taxon>Streptococcaceae</taxon>
        <taxon>Streptococcus</taxon>
    </lineage>
</organism>
<dbReference type="GO" id="GO:0008237">
    <property type="term" value="F:metallopeptidase activity"/>
    <property type="evidence" value="ECO:0007669"/>
    <property type="project" value="UniProtKB-KW"/>
</dbReference>
<dbReference type="PANTHER" id="PTHR35797">
    <property type="entry name" value="PROTEASE-RELATED"/>
    <property type="match status" value="1"/>
</dbReference>
<evidence type="ECO:0000256" key="2">
    <source>
        <dbReference type="SAM" id="Phobius"/>
    </source>
</evidence>
<dbReference type="PANTHER" id="PTHR35797:SF1">
    <property type="entry name" value="PROTEASE"/>
    <property type="match status" value="1"/>
</dbReference>
<feature type="domain" description="CAAX prenyl protease 2/Lysostaphin resistance protein A-like" evidence="3">
    <location>
        <begin position="116"/>
        <end position="215"/>
    </location>
</feature>
<feature type="transmembrane region" description="Helical" evidence="2">
    <location>
        <begin position="228"/>
        <end position="246"/>
    </location>
</feature>
<dbReference type="GO" id="GO:0004175">
    <property type="term" value="F:endopeptidase activity"/>
    <property type="evidence" value="ECO:0007669"/>
    <property type="project" value="UniProtKB-ARBA"/>
</dbReference>
<accession>A0A414CKP2</accession>
<evidence type="ECO:0000259" key="3">
    <source>
        <dbReference type="Pfam" id="PF02517"/>
    </source>
</evidence>
<proteinExistence type="inferred from homology"/>
<feature type="transmembrane region" description="Helical" evidence="2">
    <location>
        <begin position="84"/>
        <end position="104"/>
    </location>
</feature>
<protein>
    <submittedName>
        <fullName evidence="4">CPBP family intramembrane metalloprotease</fullName>
    </submittedName>
</protein>
<dbReference type="EMBL" id="QSIO01000001">
    <property type="protein sequence ID" value="RHC95588.1"/>
    <property type="molecule type" value="Genomic_DNA"/>
</dbReference>
<feature type="transmembrane region" description="Helical" evidence="2">
    <location>
        <begin position="39"/>
        <end position="63"/>
    </location>
</feature>
<dbReference type="Proteomes" id="UP000285773">
    <property type="component" value="Unassembled WGS sequence"/>
</dbReference>
<evidence type="ECO:0000313" key="5">
    <source>
        <dbReference type="Proteomes" id="UP000285773"/>
    </source>
</evidence>
<gene>
    <name evidence="4" type="ORF">DW820_00155</name>
</gene>
<comment type="similarity">
    <text evidence="1">Belongs to the UPF0177 family.</text>
</comment>